<sequence length="285" mass="33298">MDEKPKVIVCVIGTVRGGVDAWNSLIKHVLQPLNADLALFTSRTEKTILHEVAKYDWSFDDPDWTTELQQICRECGLDENAWHESAKRTSYESLWGGVVLDGQLLKGSGALIMILRDMLLTKLLVLKQYDKVIITRSDHMYFFDHPQLTDADIDIPNGEDWWGVSDRHHVIDSCIIETYLCIVKWWMQNIEIVENSITKHHNPEQLLALYFKTLSFKVQRTPRCMASVSLKDDFTRWKVATVPVPGYDYMYLKYPHEYFSHIKNSKKRLFGKRVKYTNNFDNLHQ</sequence>
<dbReference type="AlphaFoldDB" id="A0A6C0IYA2"/>
<evidence type="ECO:0000313" key="1">
    <source>
        <dbReference type="EMBL" id="QHT98012.1"/>
    </source>
</evidence>
<dbReference type="EMBL" id="MN740286">
    <property type="protein sequence ID" value="QHT98012.1"/>
    <property type="molecule type" value="Genomic_DNA"/>
</dbReference>
<name>A0A6C0IYA2_9ZZZZ</name>
<organism evidence="1">
    <name type="scientific">viral metagenome</name>
    <dbReference type="NCBI Taxonomy" id="1070528"/>
    <lineage>
        <taxon>unclassified sequences</taxon>
        <taxon>metagenomes</taxon>
        <taxon>organismal metagenomes</taxon>
    </lineage>
</organism>
<reference evidence="1" key="1">
    <citation type="journal article" date="2020" name="Nature">
        <title>Giant virus diversity and host interactions through global metagenomics.</title>
        <authorList>
            <person name="Schulz F."/>
            <person name="Roux S."/>
            <person name="Paez-Espino D."/>
            <person name="Jungbluth S."/>
            <person name="Walsh D.A."/>
            <person name="Denef V.J."/>
            <person name="McMahon K.D."/>
            <person name="Konstantinidis K.T."/>
            <person name="Eloe-Fadrosh E.A."/>
            <person name="Kyrpides N.C."/>
            <person name="Woyke T."/>
        </authorList>
    </citation>
    <scope>NUCLEOTIDE SEQUENCE</scope>
    <source>
        <strain evidence="1">GVMAG-M-3300025626-8</strain>
    </source>
</reference>
<protein>
    <submittedName>
        <fullName evidence="1">Uncharacterized protein</fullName>
    </submittedName>
</protein>
<proteinExistence type="predicted"/>
<accession>A0A6C0IYA2</accession>